<dbReference type="InterPro" id="IPR011059">
    <property type="entry name" value="Metal-dep_hydrolase_composite"/>
</dbReference>
<dbReference type="NCBIfam" id="TIGR00221">
    <property type="entry name" value="nagA"/>
    <property type="match status" value="1"/>
</dbReference>
<dbReference type="GO" id="GO:0008448">
    <property type="term" value="F:N-acetylglucosamine-6-phosphate deacetylase activity"/>
    <property type="evidence" value="ECO:0007669"/>
    <property type="project" value="UniProtKB-EC"/>
</dbReference>
<evidence type="ECO:0000256" key="2">
    <source>
        <dbReference type="ARBA" id="ARBA00022723"/>
    </source>
</evidence>
<proteinExistence type="inferred from homology"/>
<protein>
    <submittedName>
        <fullName evidence="7">N-acetylglucosamine-6-phosphate deacetylase</fullName>
        <ecNumber evidence="7">3.5.1.25</ecNumber>
    </submittedName>
</protein>
<evidence type="ECO:0000313" key="7">
    <source>
        <dbReference type="EMBL" id="UNM15899.1"/>
    </source>
</evidence>
<dbReference type="Pfam" id="PF01979">
    <property type="entry name" value="Amidohydro_1"/>
    <property type="match status" value="1"/>
</dbReference>
<sequence length="381" mass="39931">MADRMVLTGARVVLPTGVVENGRVIVDGTRITGHAPADAPSTDFSGHWLVPGFVDMHNHGGGGASFTSGSAEDVLTGVRTHLEHGTTTLVASTVTGDMDFLTHRAGFLSELVEQGDLAGIHFEGPFISPCRKGAHSEKLLRDPDPAEVRKLLDAARGTARMVTLATELPGGIESVRLLAEHGVIAAIGHTDATYEQTMDAIEAGATVATHLFNAMPALGHRAPGPIAALLEDERITVELINDGTHLHPAALELAFHRAGARRVAFITDAMDAAGFGDGIYHLGPLEVEVKDGVARLAEGGSIAGSTLTLDTAFRRAASVDRLPVEDIVQAISANPARLLGVYDRVGSLEPGKDADMVVLDADFTLKGVMRKGAWVVGPVLP</sequence>
<reference evidence="7 8" key="1">
    <citation type="submission" date="2021-03" db="EMBL/GenBank/DDBJ databases">
        <title>Complete genome of Streptomyces formicae strain 1H-GS9 (DSM 100524).</title>
        <authorList>
            <person name="Atanasov K.E."/>
            <person name="Altabella T."/>
            <person name="Ferrer A."/>
        </authorList>
    </citation>
    <scope>NUCLEOTIDE SEQUENCE [LARGE SCALE GENOMIC DNA]</scope>
    <source>
        <strain evidence="7 8">1H-GS9</strain>
    </source>
</reference>
<dbReference type="PANTHER" id="PTHR11113">
    <property type="entry name" value="N-ACETYLGLUCOSAMINE-6-PHOSPHATE DEACETYLASE"/>
    <property type="match status" value="1"/>
</dbReference>
<evidence type="ECO:0000256" key="3">
    <source>
        <dbReference type="ARBA" id="ARBA00022801"/>
    </source>
</evidence>
<dbReference type="SUPFAM" id="SSF51556">
    <property type="entry name" value="Metallo-dependent hydrolases"/>
    <property type="match status" value="1"/>
</dbReference>
<organism evidence="7 8">
    <name type="scientific">Streptomyces formicae</name>
    <dbReference type="NCBI Taxonomy" id="1616117"/>
    <lineage>
        <taxon>Bacteria</taxon>
        <taxon>Bacillati</taxon>
        <taxon>Actinomycetota</taxon>
        <taxon>Actinomycetes</taxon>
        <taxon>Kitasatosporales</taxon>
        <taxon>Streptomycetaceae</taxon>
        <taxon>Streptomyces</taxon>
    </lineage>
</organism>
<comment type="similarity">
    <text evidence="1 5">Belongs to the metallo-dependent hydrolases superfamily. NagA family.</text>
</comment>
<keyword evidence="2" id="KW-0479">Metal-binding</keyword>
<dbReference type="EMBL" id="CP071872">
    <property type="protein sequence ID" value="UNM15899.1"/>
    <property type="molecule type" value="Genomic_DNA"/>
</dbReference>
<evidence type="ECO:0000313" key="8">
    <source>
        <dbReference type="Proteomes" id="UP000828924"/>
    </source>
</evidence>
<dbReference type="CDD" id="cd00854">
    <property type="entry name" value="NagA"/>
    <property type="match status" value="1"/>
</dbReference>
<keyword evidence="3 5" id="KW-0378">Hydrolase</keyword>
<accession>A0ABY3WTB8</accession>
<dbReference type="EC" id="3.5.1.25" evidence="7"/>
<dbReference type="InterPro" id="IPR003764">
    <property type="entry name" value="GlcNAc_6-P_deAcase"/>
</dbReference>
<dbReference type="RefSeq" id="WP_242338075.1">
    <property type="nucleotide sequence ID" value="NZ_CP071872.1"/>
</dbReference>
<name>A0ABY3WTB8_9ACTN</name>
<dbReference type="InterPro" id="IPR032466">
    <property type="entry name" value="Metal_Hydrolase"/>
</dbReference>
<evidence type="ECO:0000259" key="6">
    <source>
        <dbReference type="Pfam" id="PF01979"/>
    </source>
</evidence>
<feature type="domain" description="Amidohydrolase-related" evidence="6">
    <location>
        <begin position="49"/>
        <end position="375"/>
    </location>
</feature>
<dbReference type="Proteomes" id="UP000828924">
    <property type="component" value="Chromosome"/>
</dbReference>
<evidence type="ECO:0000256" key="4">
    <source>
        <dbReference type="ARBA" id="ARBA00023277"/>
    </source>
</evidence>
<dbReference type="Gene3D" id="3.20.20.140">
    <property type="entry name" value="Metal-dependent hydrolases"/>
    <property type="match status" value="1"/>
</dbReference>
<gene>
    <name evidence="7" type="primary">nagA</name>
    <name evidence="7" type="ORF">J4032_34475</name>
</gene>
<evidence type="ECO:0000256" key="5">
    <source>
        <dbReference type="PIRNR" id="PIRNR038994"/>
    </source>
</evidence>
<keyword evidence="8" id="KW-1185">Reference proteome</keyword>
<evidence type="ECO:0000256" key="1">
    <source>
        <dbReference type="ARBA" id="ARBA00010716"/>
    </source>
</evidence>
<dbReference type="Gene3D" id="2.30.40.10">
    <property type="entry name" value="Urease, subunit C, domain 1"/>
    <property type="match status" value="1"/>
</dbReference>
<dbReference type="SUPFAM" id="SSF51338">
    <property type="entry name" value="Composite domain of metallo-dependent hydrolases"/>
    <property type="match status" value="1"/>
</dbReference>
<dbReference type="PIRSF" id="PIRSF038994">
    <property type="entry name" value="NagA"/>
    <property type="match status" value="1"/>
</dbReference>
<keyword evidence="4 5" id="KW-0119">Carbohydrate metabolism</keyword>
<dbReference type="PANTHER" id="PTHR11113:SF14">
    <property type="entry name" value="N-ACETYLGLUCOSAMINE-6-PHOSPHATE DEACETYLASE"/>
    <property type="match status" value="1"/>
</dbReference>
<dbReference type="InterPro" id="IPR006680">
    <property type="entry name" value="Amidohydro-rel"/>
</dbReference>